<dbReference type="SMART" id="SM00478">
    <property type="entry name" value="ENDO3c"/>
    <property type="match status" value="1"/>
</dbReference>
<dbReference type="CDD" id="cd00056">
    <property type="entry name" value="ENDO3c"/>
    <property type="match status" value="1"/>
</dbReference>
<gene>
    <name evidence="6" type="ORF">ZT1E4_G10817</name>
</gene>
<dbReference type="GO" id="GO:0032993">
    <property type="term" value="C:protein-DNA complex"/>
    <property type="evidence" value="ECO:0007669"/>
    <property type="project" value="TreeGrafter"/>
</dbReference>
<evidence type="ECO:0000256" key="1">
    <source>
        <dbReference type="ARBA" id="ARBA00010817"/>
    </source>
</evidence>
<dbReference type="InterPro" id="IPR051912">
    <property type="entry name" value="Alkylbase_DNA_Glycosylase/TA"/>
</dbReference>
<keyword evidence="3" id="KW-0234">DNA repair</keyword>
<dbReference type="GO" id="GO:0006285">
    <property type="term" value="P:base-excision repair, AP site formation"/>
    <property type="evidence" value="ECO:0007669"/>
    <property type="project" value="UniProtKB-ARBA"/>
</dbReference>
<evidence type="ECO:0000313" key="7">
    <source>
        <dbReference type="Proteomes" id="UP000245764"/>
    </source>
</evidence>
<dbReference type="Pfam" id="PF00730">
    <property type="entry name" value="HhH-GPD"/>
    <property type="match status" value="1"/>
</dbReference>
<reference evidence="7" key="1">
    <citation type="submission" date="2017-05" db="EMBL/GenBank/DDBJ databases">
        <authorList>
            <person name="Song R."/>
            <person name="Chenine A.L."/>
            <person name="Ruprecht R.M."/>
        </authorList>
    </citation>
    <scope>NUCLEOTIDE SEQUENCE [LARGE SCALE GENOMIC DNA]</scope>
</reference>
<dbReference type="EMBL" id="LT854264">
    <property type="protein sequence ID" value="SMR60852.1"/>
    <property type="molecule type" value="Genomic_DNA"/>
</dbReference>
<dbReference type="Proteomes" id="UP000245764">
    <property type="component" value="Chromosome 12"/>
</dbReference>
<dbReference type="GO" id="GO:0008725">
    <property type="term" value="F:DNA-3-methyladenine glycosylase activity"/>
    <property type="evidence" value="ECO:0007669"/>
    <property type="project" value="TreeGrafter"/>
</dbReference>
<dbReference type="Gene3D" id="1.10.1670.40">
    <property type="match status" value="1"/>
</dbReference>
<evidence type="ECO:0000256" key="2">
    <source>
        <dbReference type="ARBA" id="ARBA00022763"/>
    </source>
</evidence>
<feature type="compositionally biased region" description="Polar residues" evidence="4">
    <location>
        <begin position="78"/>
        <end position="87"/>
    </location>
</feature>
<sequence>MSLRRSARVQLKPETILPLTDAAPPAKKRVRKSKLEEQDDLPTHSNPAKSMPPPPTTPNKRRKLTTNTTPAPKLTLPRTPSTHPILPNRTNAPLLTPSGKHTLPPPAFNTSPSKVPDVSTLTNKSLLPTAYAHLISVAPNLAPLIESHPCTPFSAEGLAEPVDPWQSLVSSIIGQQVSGAAASSIKRKFVALFNTAEDEVKKDGYWEDNTPANENIDTAAAASKPKSTFPTPAQVVSKDLPTLRTAGLSQRKAEYISGLAAAFLDKSLTPSLLLNGTDQEVHDALIAIRGLGPWSVEMFMLFSLKRTDVFSTGDLGVQRGMAGFVGKWKVGLKAKEGGGKWKYMKEQEMLEIGERFRPFRSIFMWYMWRIGDGVDISAIGEQV</sequence>
<evidence type="ECO:0000313" key="6">
    <source>
        <dbReference type="EMBL" id="SMR60852.1"/>
    </source>
</evidence>
<keyword evidence="2" id="KW-0227">DNA damage</keyword>
<name>A0A2H1H4X8_ZYMTR</name>
<dbReference type="GO" id="GO:0043916">
    <property type="term" value="F:DNA-7-methylguanine glycosylase activity"/>
    <property type="evidence" value="ECO:0007669"/>
    <property type="project" value="TreeGrafter"/>
</dbReference>
<accession>A0A2H1H4X8</accession>
<evidence type="ECO:0000256" key="3">
    <source>
        <dbReference type="ARBA" id="ARBA00023204"/>
    </source>
</evidence>
<dbReference type="GO" id="GO:0006307">
    <property type="term" value="P:DNA alkylation repair"/>
    <property type="evidence" value="ECO:0007669"/>
    <property type="project" value="TreeGrafter"/>
</dbReference>
<comment type="similarity">
    <text evidence="1">Belongs to the alkylbase DNA glycosidase AlkA family.</text>
</comment>
<protein>
    <recommendedName>
        <fullName evidence="5">HhH-GPD domain-containing protein</fullName>
    </recommendedName>
</protein>
<evidence type="ECO:0000256" key="4">
    <source>
        <dbReference type="SAM" id="MobiDB-lite"/>
    </source>
</evidence>
<evidence type="ECO:0000259" key="5">
    <source>
        <dbReference type="SMART" id="SM00478"/>
    </source>
</evidence>
<dbReference type="Gene3D" id="1.10.340.30">
    <property type="entry name" value="Hypothetical protein, domain 2"/>
    <property type="match status" value="1"/>
</dbReference>
<dbReference type="InterPro" id="IPR011257">
    <property type="entry name" value="DNA_glycosylase"/>
</dbReference>
<dbReference type="AlphaFoldDB" id="A0A2H1H4X8"/>
<dbReference type="SUPFAM" id="SSF48150">
    <property type="entry name" value="DNA-glycosylase"/>
    <property type="match status" value="1"/>
</dbReference>
<organism evidence="6 7">
    <name type="scientific">Zymoseptoria tritici ST99CH_1E4</name>
    <dbReference type="NCBI Taxonomy" id="1276532"/>
    <lineage>
        <taxon>Eukaryota</taxon>
        <taxon>Fungi</taxon>
        <taxon>Dikarya</taxon>
        <taxon>Ascomycota</taxon>
        <taxon>Pezizomycotina</taxon>
        <taxon>Dothideomycetes</taxon>
        <taxon>Dothideomycetidae</taxon>
        <taxon>Mycosphaerellales</taxon>
        <taxon>Mycosphaerellaceae</taxon>
        <taxon>Zymoseptoria</taxon>
    </lineage>
</organism>
<dbReference type="PANTHER" id="PTHR43003">
    <property type="entry name" value="DNA-3-METHYLADENINE GLYCOSYLASE"/>
    <property type="match status" value="1"/>
</dbReference>
<dbReference type="PANTHER" id="PTHR43003:SF5">
    <property type="entry name" value="DNA-3-METHYLADENINE GLYCOSYLASE"/>
    <property type="match status" value="1"/>
</dbReference>
<dbReference type="GO" id="GO:0032131">
    <property type="term" value="F:alkylated DNA binding"/>
    <property type="evidence" value="ECO:0007669"/>
    <property type="project" value="TreeGrafter"/>
</dbReference>
<feature type="region of interest" description="Disordered" evidence="4">
    <location>
        <begin position="1"/>
        <end position="87"/>
    </location>
</feature>
<dbReference type="InterPro" id="IPR003265">
    <property type="entry name" value="HhH-GPD_domain"/>
</dbReference>
<feature type="domain" description="HhH-GPD" evidence="5">
    <location>
        <begin position="173"/>
        <end position="355"/>
    </location>
</feature>
<dbReference type="GO" id="GO:0005634">
    <property type="term" value="C:nucleus"/>
    <property type="evidence" value="ECO:0007669"/>
    <property type="project" value="TreeGrafter"/>
</dbReference>
<dbReference type="FunFam" id="1.10.340.30:FF:000004">
    <property type="entry name" value="DNA-3-methyladenine glycosylase II"/>
    <property type="match status" value="1"/>
</dbReference>
<proteinExistence type="inferred from homology"/>